<protein>
    <submittedName>
        <fullName evidence="1">8454_t:CDS:1</fullName>
    </submittedName>
</protein>
<organism evidence="1 2">
    <name type="scientific">Racocetra fulgida</name>
    <dbReference type="NCBI Taxonomy" id="60492"/>
    <lineage>
        <taxon>Eukaryota</taxon>
        <taxon>Fungi</taxon>
        <taxon>Fungi incertae sedis</taxon>
        <taxon>Mucoromycota</taxon>
        <taxon>Glomeromycotina</taxon>
        <taxon>Glomeromycetes</taxon>
        <taxon>Diversisporales</taxon>
        <taxon>Gigasporaceae</taxon>
        <taxon>Racocetra</taxon>
    </lineage>
</organism>
<comment type="caution">
    <text evidence="1">The sequence shown here is derived from an EMBL/GenBank/DDBJ whole genome shotgun (WGS) entry which is preliminary data.</text>
</comment>
<dbReference type="OrthoDB" id="29853at2759"/>
<dbReference type="Gene3D" id="1.20.1260.60">
    <property type="entry name" value="Vacuolar protein sorting-associated protein Ist1"/>
    <property type="match status" value="1"/>
</dbReference>
<dbReference type="EMBL" id="CAJVPZ010062544">
    <property type="protein sequence ID" value="CAG8792262.1"/>
    <property type="molecule type" value="Genomic_DNA"/>
</dbReference>
<dbReference type="Proteomes" id="UP000789396">
    <property type="component" value="Unassembled WGS sequence"/>
</dbReference>
<proteinExistence type="predicted"/>
<dbReference type="InterPro" id="IPR042277">
    <property type="entry name" value="IST1-like"/>
</dbReference>
<keyword evidence="2" id="KW-1185">Reference proteome</keyword>
<gene>
    <name evidence="1" type="ORF">RFULGI_LOCUS16859</name>
</gene>
<evidence type="ECO:0000313" key="2">
    <source>
        <dbReference type="Proteomes" id="UP000789396"/>
    </source>
</evidence>
<accession>A0A9N9JSM4</accession>
<feature type="non-terminal residue" evidence="1">
    <location>
        <position position="77"/>
    </location>
</feature>
<feature type="non-terminal residue" evidence="1">
    <location>
        <position position="1"/>
    </location>
</feature>
<sequence length="77" mass="8539">LIQKLMFSTADPYLVNSYLEEIAKSYNVNWKMDPSVEDSLLGTELTALPDMELLLSLNNDKGGNSQLVSGPDEEMSN</sequence>
<reference evidence="1" key="1">
    <citation type="submission" date="2021-06" db="EMBL/GenBank/DDBJ databases">
        <authorList>
            <person name="Kallberg Y."/>
            <person name="Tangrot J."/>
            <person name="Rosling A."/>
        </authorList>
    </citation>
    <scope>NUCLEOTIDE SEQUENCE</scope>
    <source>
        <strain evidence="1">IN212</strain>
    </source>
</reference>
<evidence type="ECO:0000313" key="1">
    <source>
        <dbReference type="EMBL" id="CAG8792262.1"/>
    </source>
</evidence>
<dbReference type="AlphaFoldDB" id="A0A9N9JSM4"/>
<name>A0A9N9JSM4_9GLOM</name>